<keyword evidence="2" id="KW-1185">Reference proteome</keyword>
<organism evidence="1 2">
    <name type="scientific">Lepeophtheirus salmonis</name>
    <name type="common">Salmon louse</name>
    <name type="synonym">Caligus salmonis</name>
    <dbReference type="NCBI Taxonomy" id="72036"/>
    <lineage>
        <taxon>Eukaryota</taxon>
        <taxon>Metazoa</taxon>
        <taxon>Ecdysozoa</taxon>
        <taxon>Arthropoda</taxon>
        <taxon>Crustacea</taxon>
        <taxon>Multicrustacea</taxon>
        <taxon>Hexanauplia</taxon>
        <taxon>Copepoda</taxon>
        <taxon>Siphonostomatoida</taxon>
        <taxon>Caligidae</taxon>
        <taxon>Lepeophtheirus</taxon>
    </lineage>
</organism>
<gene>
    <name evidence="1" type="ORF">LSAA_13394</name>
</gene>
<evidence type="ECO:0000313" key="1">
    <source>
        <dbReference type="EMBL" id="CAF2995146.1"/>
    </source>
</evidence>
<proteinExistence type="predicted"/>
<accession>A0A7R8D1F4</accession>
<sequence length="147" mass="16628">MADEWKRIEEASILRTELPFAYVSKATRASSATVFRVQKRLYDGHDMTKKLFQTNPMVSMSDFARDKAFSRFTVSRAIANEDGTSLLASGRPLHKEARPKNRSERCRKVFLEWTHGTIVDIIKVKPGAWGSEVVGSIGAKRPFILLL</sequence>
<name>A0A7R8D1F4_LEPSM</name>
<dbReference type="AlphaFoldDB" id="A0A7R8D1F4"/>
<reference evidence="1" key="1">
    <citation type="submission" date="2021-02" db="EMBL/GenBank/DDBJ databases">
        <authorList>
            <person name="Bekaert M."/>
        </authorList>
    </citation>
    <scope>NUCLEOTIDE SEQUENCE</scope>
    <source>
        <strain evidence="1">IoA-00</strain>
    </source>
</reference>
<dbReference type="EMBL" id="HG994586">
    <property type="protein sequence ID" value="CAF2995146.1"/>
    <property type="molecule type" value="Genomic_DNA"/>
</dbReference>
<evidence type="ECO:0000313" key="2">
    <source>
        <dbReference type="Proteomes" id="UP000675881"/>
    </source>
</evidence>
<protein>
    <submittedName>
        <fullName evidence="1">(salmon louse) hypothetical protein</fullName>
    </submittedName>
</protein>
<dbReference type="Proteomes" id="UP000675881">
    <property type="component" value="Chromosome 7"/>
</dbReference>